<dbReference type="PANTHER" id="PTHR30618">
    <property type="entry name" value="NCS1 FAMILY PURINE/PYRIMIDINE TRANSPORTER"/>
    <property type="match status" value="1"/>
</dbReference>
<feature type="transmembrane region" description="Helical" evidence="6">
    <location>
        <begin position="381"/>
        <end position="399"/>
    </location>
</feature>
<evidence type="ECO:0000256" key="3">
    <source>
        <dbReference type="ARBA" id="ARBA00022692"/>
    </source>
</evidence>
<feature type="transmembrane region" description="Helical" evidence="6">
    <location>
        <begin position="149"/>
        <end position="172"/>
    </location>
</feature>
<feature type="transmembrane region" description="Helical" evidence="6">
    <location>
        <begin position="184"/>
        <end position="203"/>
    </location>
</feature>
<protein>
    <submittedName>
        <fullName evidence="7">Cytosine permease</fullName>
    </submittedName>
</protein>
<dbReference type="RefSeq" id="WP_262568512.1">
    <property type="nucleotide sequence ID" value="NZ_JAPFCC010000001.1"/>
</dbReference>
<dbReference type="InterPro" id="IPR045225">
    <property type="entry name" value="Uracil/uridine/allantoin_perm"/>
</dbReference>
<keyword evidence="8" id="KW-1185">Reference proteome</keyword>
<evidence type="ECO:0000313" key="7">
    <source>
        <dbReference type="EMBL" id="MCW7553705.1"/>
    </source>
</evidence>
<reference evidence="7 8" key="1">
    <citation type="submission" date="2022-10" db="EMBL/GenBank/DDBJ databases">
        <title>High-quality genome sequences of two octocoral-associated bacteria, Endozoicomonas euniceicola EF212 and Endozoicomonas gorgoniicola PS125.</title>
        <authorList>
            <person name="Chiou Y.-J."/>
            <person name="Chen Y.-H."/>
        </authorList>
    </citation>
    <scope>NUCLEOTIDE SEQUENCE [LARGE SCALE GENOMIC DNA]</scope>
    <source>
        <strain evidence="7 8">PS125</strain>
    </source>
</reference>
<gene>
    <name evidence="7" type="ORF">NX722_13915</name>
</gene>
<organism evidence="7 8">
    <name type="scientific">Endozoicomonas gorgoniicola</name>
    <dbReference type="NCBI Taxonomy" id="1234144"/>
    <lineage>
        <taxon>Bacteria</taxon>
        <taxon>Pseudomonadati</taxon>
        <taxon>Pseudomonadota</taxon>
        <taxon>Gammaproteobacteria</taxon>
        <taxon>Oceanospirillales</taxon>
        <taxon>Endozoicomonadaceae</taxon>
        <taxon>Endozoicomonas</taxon>
    </lineage>
</organism>
<feature type="transmembrane region" description="Helical" evidence="6">
    <location>
        <begin position="223"/>
        <end position="242"/>
    </location>
</feature>
<feature type="transmembrane region" description="Helical" evidence="6">
    <location>
        <begin position="411"/>
        <end position="432"/>
    </location>
</feature>
<evidence type="ECO:0000256" key="2">
    <source>
        <dbReference type="ARBA" id="ARBA00008974"/>
    </source>
</evidence>
<dbReference type="Gene3D" id="1.10.4160.10">
    <property type="entry name" value="Hydantoin permease"/>
    <property type="match status" value="1"/>
</dbReference>
<dbReference type="InterPro" id="IPR001248">
    <property type="entry name" value="Pur-cyt_permease"/>
</dbReference>
<evidence type="ECO:0000313" key="8">
    <source>
        <dbReference type="Proteomes" id="UP001209854"/>
    </source>
</evidence>
<feature type="transmembrane region" description="Helical" evidence="6">
    <location>
        <begin position="343"/>
        <end position="361"/>
    </location>
</feature>
<evidence type="ECO:0000256" key="1">
    <source>
        <dbReference type="ARBA" id="ARBA00004141"/>
    </source>
</evidence>
<evidence type="ECO:0000256" key="4">
    <source>
        <dbReference type="ARBA" id="ARBA00022989"/>
    </source>
</evidence>
<feature type="transmembrane region" description="Helical" evidence="6">
    <location>
        <begin position="438"/>
        <end position="460"/>
    </location>
</feature>
<comment type="caution">
    <text evidence="7">The sequence shown here is derived from an EMBL/GenBank/DDBJ whole genome shotgun (WGS) entry which is preliminary data.</text>
</comment>
<dbReference type="PANTHER" id="PTHR30618:SF0">
    <property type="entry name" value="PURINE-URACIL PERMEASE NCS1"/>
    <property type="match status" value="1"/>
</dbReference>
<comment type="similarity">
    <text evidence="2">Belongs to the purine-cytosine permease (2.A.39) family.</text>
</comment>
<feature type="transmembrane region" description="Helical" evidence="6">
    <location>
        <begin position="67"/>
        <end position="90"/>
    </location>
</feature>
<keyword evidence="4 6" id="KW-1133">Transmembrane helix</keyword>
<sequence length="473" mass="52581">MKYHQAGSAESESLLPLEIRRVPEKLSDGIEDRWQWFDYASLWSGIVICVSGYSIGTLLVIKFGLTILQALTMLAVCGFIAFLLSLLTAAPGYEHRTNTVVLLYRVFGNKGVILPVTVRMMVCCGWFGIHSLFGGMAINLILCSVFPSWMQLGGAGEVVGYFTFILINLIVFRHGIKSLIKLQCFCAPLLLVIGVLLIIWANHTIDFNFLKTAQTEPAQVSDLIQAGVIVCGSWFSFTFFMSDFSQFSRRKSDYIIGQFVGFYLGKLLFGAFGVLLGAASLKITGLYHFDIVSLINEVGSPVARVLGLVIVLMATLTTTVAACLATSSLDLESLVTKITRRQAMLIVSIFATLVALPQLLYRLEMISYGGLISLFTDFLKVYSSVINGLIVIFLINYYVLNKINGTSFKSVNDYCWQECLLSLLLIAFTFLSYLSDKYNFICFYSGFVNIFVVFLGYLLFGLIRNKKQIMCNG</sequence>
<feature type="transmembrane region" description="Helical" evidence="6">
    <location>
        <begin position="263"/>
        <end position="285"/>
    </location>
</feature>
<accession>A0ABT3MWG9</accession>
<proteinExistence type="inferred from homology"/>
<dbReference type="Proteomes" id="UP001209854">
    <property type="component" value="Unassembled WGS sequence"/>
</dbReference>
<dbReference type="Pfam" id="PF02133">
    <property type="entry name" value="Transp_cyt_pur"/>
    <property type="match status" value="1"/>
</dbReference>
<evidence type="ECO:0000256" key="5">
    <source>
        <dbReference type="ARBA" id="ARBA00023136"/>
    </source>
</evidence>
<dbReference type="EMBL" id="JAPFCC010000001">
    <property type="protein sequence ID" value="MCW7553705.1"/>
    <property type="molecule type" value="Genomic_DNA"/>
</dbReference>
<keyword evidence="5 6" id="KW-0472">Membrane</keyword>
<comment type="subcellular location">
    <subcellularLocation>
        <location evidence="1">Membrane</location>
        <topology evidence="1">Multi-pass membrane protein</topology>
    </subcellularLocation>
</comment>
<name>A0ABT3MWG9_9GAMM</name>
<feature type="transmembrane region" description="Helical" evidence="6">
    <location>
        <begin position="42"/>
        <end position="61"/>
    </location>
</feature>
<evidence type="ECO:0000256" key="6">
    <source>
        <dbReference type="SAM" id="Phobius"/>
    </source>
</evidence>
<keyword evidence="3 6" id="KW-0812">Transmembrane</keyword>
<feature type="transmembrane region" description="Helical" evidence="6">
    <location>
        <begin position="305"/>
        <end position="331"/>
    </location>
</feature>